<dbReference type="InterPro" id="IPR003959">
    <property type="entry name" value="ATPase_AAA_core"/>
</dbReference>
<dbReference type="Pfam" id="PF00004">
    <property type="entry name" value="AAA"/>
    <property type="match status" value="1"/>
</dbReference>
<evidence type="ECO:0000259" key="5">
    <source>
        <dbReference type="SMART" id="SM00382"/>
    </source>
</evidence>
<name>A0A8H3HND9_9AGAM</name>
<evidence type="ECO:0000313" key="7">
    <source>
        <dbReference type="Proteomes" id="UP000663853"/>
    </source>
</evidence>
<dbReference type="GO" id="GO:0005694">
    <property type="term" value="C:chromosome"/>
    <property type="evidence" value="ECO:0007669"/>
    <property type="project" value="TreeGrafter"/>
</dbReference>
<dbReference type="InterPro" id="IPR027417">
    <property type="entry name" value="P-loop_NTPase"/>
</dbReference>
<dbReference type="FunFam" id="3.40.50.300:FF:001494">
    <property type="entry name" value="Pachytene checkpoint component Pch2"/>
    <property type="match status" value="1"/>
</dbReference>
<dbReference type="PANTHER" id="PTHR45991">
    <property type="entry name" value="PACHYTENE CHECKPOINT PROTEIN 2"/>
    <property type="match status" value="1"/>
</dbReference>
<dbReference type="GO" id="GO:0005634">
    <property type="term" value="C:nucleus"/>
    <property type="evidence" value="ECO:0007669"/>
    <property type="project" value="TreeGrafter"/>
</dbReference>
<dbReference type="SMART" id="SM00382">
    <property type="entry name" value="AAA"/>
    <property type="match status" value="1"/>
</dbReference>
<evidence type="ECO:0000256" key="4">
    <source>
        <dbReference type="ARBA" id="ARBA00023254"/>
    </source>
</evidence>
<comment type="caution">
    <text evidence="6">The sequence shown here is derived from an EMBL/GenBank/DDBJ whole genome shotgun (WGS) entry which is preliminary data.</text>
</comment>
<dbReference type="InterPro" id="IPR044539">
    <property type="entry name" value="Pch2-like"/>
</dbReference>
<dbReference type="Gene3D" id="3.40.50.300">
    <property type="entry name" value="P-loop containing nucleotide triphosphate hydrolases"/>
    <property type="match status" value="1"/>
</dbReference>
<dbReference type="EMBL" id="CAJMXA010003888">
    <property type="protein sequence ID" value="CAE6522599.1"/>
    <property type="molecule type" value="Genomic_DNA"/>
</dbReference>
<evidence type="ECO:0000256" key="1">
    <source>
        <dbReference type="ARBA" id="ARBA00007271"/>
    </source>
</evidence>
<organism evidence="6 7">
    <name type="scientific">Rhizoctonia solani</name>
    <dbReference type="NCBI Taxonomy" id="456999"/>
    <lineage>
        <taxon>Eukaryota</taxon>
        <taxon>Fungi</taxon>
        <taxon>Dikarya</taxon>
        <taxon>Basidiomycota</taxon>
        <taxon>Agaricomycotina</taxon>
        <taxon>Agaricomycetes</taxon>
        <taxon>Cantharellales</taxon>
        <taxon>Ceratobasidiaceae</taxon>
        <taxon>Rhizoctonia</taxon>
    </lineage>
</organism>
<dbReference type="GO" id="GO:0016887">
    <property type="term" value="F:ATP hydrolysis activity"/>
    <property type="evidence" value="ECO:0007669"/>
    <property type="project" value="InterPro"/>
</dbReference>
<dbReference type="InterPro" id="IPR003593">
    <property type="entry name" value="AAA+_ATPase"/>
</dbReference>
<keyword evidence="4" id="KW-0469">Meiosis</keyword>
<protein>
    <recommendedName>
        <fullName evidence="5">AAA+ ATPase domain-containing protein</fullName>
    </recommendedName>
</protein>
<keyword evidence="3" id="KW-0067">ATP-binding</keyword>
<dbReference type="Pfam" id="PF23563">
    <property type="entry name" value="TRIP13_N"/>
    <property type="match status" value="1"/>
</dbReference>
<keyword evidence="2" id="KW-0547">Nucleotide-binding</keyword>
<evidence type="ECO:0000256" key="2">
    <source>
        <dbReference type="ARBA" id="ARBA00022741"/>
    </source>
</evidence>
<dbReference type="PRINTS" id="PR00300">
    <property type="entry name" value="CLPPROTEASEA"/>
</dbReference>
<proteinExistence type="inferred from homology"/>
<dbReference type="Proteomes" id="UP000663853">
    <property type="component" value="Unassembled WGS sequence"/>
</dbReference>
<evidence type="ECO:0000313" key="6">
    <source>
        <dbReference type="EMBL" id="CAE6522599.1"/>
    </source>
</evidence>
<dbReference type="AlphaFoldDB" id="A0A8H3HND9"/>
<dbReference type="InterPro" id="IPR058249">
    <property type="entry name" value="Pch2_C"/>
</dbReference>
<dbReference type="InterPro" id="IPR001270">
    <property type="entry name" value="ClpA/B"/>
</dbReference>
<dbReference type="Pfam" id="PF23242">
    <property type="entry name" value="AAA_lid_TRIP13_C"/>
    <property type="match status" value="1"/>
</dbReference>
<feature type="domain" description="AAA+ ATPase" evidence="5">
    <location>
        <begin position="171"/>
        <end position="324"/>
    </location>
</feature>
<sequence>MNGTTKQESMGDDGTRWDVHVEVRVNHRSGVRHDMIRSAVEAFILKTYEYINIPNTFRDWAGDPVLADDVELIHVTESAAPTSELPINAANLLIHVYQPTDGPIEDQFASAGDDDDEAVVVTTVCELPSRVWEGLWDTLIYEDDIKTRLLDYIYATLVFSDANIDPNIVSWNRVVLLHGPPGTGKTSLARALAQKLAIRLQHRYSAGTRLLELNAHSLFSRWFSESGKLVQRAFSGVMEMADDPDVFLVLLIDEVESLTAARAGAMSGTEPSDALRVVNALLTQLDKLKLKRNVLIISTSNLPDAIDSAYVDRADIVQYVGVPSRDAIYFILRSCVTELIRAGIIRPIETLPVEEAHAHETQSKPSGPIQLCDPEDLRVAKASVMLLKLAAKCVGKSGRSLRRLPVLAFARHMGSAGFGRGPSDIGVWLTAMERAIDEDSFGRGTVPST</sequence>
<dbReference type="GO" id="GO:0007131">
    <property type="term" value="P:reciprocal meiotic recombination"/>
    <property type="evidence" value="ECO:0007669"/>
    <property type="project" value="TreeGrafter"/>
</dbReference>
<dbReference type="GO" id="GO:0005524">
    <property type="term" value="F:ATP binding"/>
    <property type="evidence" value="ECO:0007669"/>
    <property type="project" value="UniProtKB-KW"/>
</dbReference>
<comment type="similarity">
    <text evidence="1">Belongs to the AAA ATPase family. PCH2 subfamily.</text>
</comment>
<dbReference type="SUPFAM" id="SSF52540">
    <property type="entry name" value="P-loop containing nucleoside triphosphate hydrolases"/>
    <property type="match status" value="1"/>
</dbReference>
<evidence type="ECO:0000256" key="3">
    <source>
        <dbReference type="ARBA" id="ARBA00022840"/>
    </source>
</evidence>
<reference evidence="6" key="1">
    <citation type="submission" date="2021-01" db="EMBL/GenBank/DDBJ databases">
        <authorList>
            <person name="Kaushik A."/>
        </authorList>
    </citation>
    <scope>NUCLEOTIDE SEQUENCE</scope>
    <source>
        <strain evidence="6">AG6-10EEA</strain>
    </source>
</reference>
<gene>
    <name evidence="6" type="ORF">RDB_LOCUS151859</name>
</gene>
<dbReference type="PANTHER" id="PTHR45991:SF1">
    <property type="entry name" value="PACHYTENE CHECKPOINT PROTEIN 2 HOMOLOG"/>
    <property type="match status" value="1"/>
</dbReference>
<accession>A0A8H3HND9</accession>
<dbReference type="GO" id="GO:0051598">
    <property type="term" value="P:meiotic recombination checkpoint signaling"/>
    <property type="evidence" value="ECO:0007669"/>
    <property type="project" value="TreeGrafter"/>
</dbReference>